<gene>
    <name evidence="1" type="ORF">PF66_06229</name>
</gene>
<evidence type="ECO:0000313" key="1">
    <source>
        <dbReference type="EMBL" id="KPA87319.1"/>
    </source>
</evidence>
<comment type="caution">
    <text evidence="1">The sequence shown here is derived from an EMBL/GenBank/DDBJ whole genome shotgun (WGS) entry which is preliminary data.</text>
</comment>
<dbReference type="Gene3D" id="3.30.2310.20">
    <property type="entry name" value="RelE-like"/>
    <property type="match status" value="1"/>
</dbReference>
<name>A0A0M9GBW6_9PSED</name>
<keyword evidence="2" id="KW-1185">Reference proteome</keyword>
<reference evidence="1 2" key="1">
    <citation type="journal article" date="2015" name="PLoS ONE">
        <title>Rice-Infecting Pseudomonas Genomes Are Highly Accessorized and Harbor Multiple Putative Virulence Mechanisms to Cause Sheath Brown Rot.</title>
        <authorList>
            <person name="Quibod I.L."/>
            <person name="Grande G."/>
            <person name="Oreiro E.G."/>
            <person name="Borja F.N."/>
            <person name="Dossa G.S."/>
            <person name="Mauleon R."/>
            <person name="Cruz C.V."/>
            <person name="Oliva R."/>
        </authorList>
    </citation>
    <scope>NUCLEOTIDE SEQUENCE [LARGE SCALE GENOMIC DNA]</scope>
    <source>
        <strain evidence="1 2">IRRI 6609</strain>
    </source>
</reference>
<dbReference type="PATRIC" id="fig|50340.43.peg.4462"/>
<proteinExistence type="predicted"/>
<dbReference type="STRING" id="50340.PF66_06229"/>
<dbReference type="InterPro" id="IPR035093">
    <property type="entry name" value="RelE/ParE_toxin_dom_sf"/>
</dbReference>
<organism evidence="1 2">
    <name type="scientific">Pseudomonas asplenii</name>
    <dbReference type="NCBI Taxonomy" id="53407"/>
    <lineage>
        <taxon>Bacteria</taxon>
        <taxon>Pseudomonadati</taxon>
        <taxon>Pseudomonadota</taxon>
        <taxon>Gammaproteobacteria</taxon>
        <taxon>Pseudomonadales</taxon>
        <taxon>Pseudomonadaceae</taxon>
        <taxon>Pseudomonas</taxon>
    </lineage>
</organism>
<accession>A0A0M9GBW6</accession>
<dbReference type="AlphaFoldDB" id="A0A0M9GBW6"/>
<sequence>MNLIIRALDVSSDRFKKALGKLPEGIKAQAKQALKDLLKHPQPGYLKLEKLKGYKRPDIYTIHFTGNNSHKISFEMSSDKAIMRNVGTHKLIDRNP</sequence>
<protein>
    <recommendedName>
        <fullName evidence="3">Cytotoxic translational repressor of toxin-antitoxin stability system</fullName>
    </recommendedName>
</protein>
<dbReference type="EMBL" id="JSYZ01000034">
    <property type="protein sequence ID" value="KPA87319.1"/>
    <property type="molecule type" value="Genomic_DNA"/>
</dbReference>
<dbReference type="Proteomes" id="UP000037931">
    <property type="component" value="Unassembled WGS sequence"/>
</dbReference>
<dbReference type="SUPFAM" id="SSF143011">
    <property type="entry name" value="RelE-like"/>
    <property type="match status" value="1"/>
</dbReference>
<evidence type="ECO:0008006" key="3">
    <source>
        <dbReference type="Google" id="ProtNLM"/>
    </source>
</evidence>
<evidence type="ECO:0000313" key="2">
    <source>
        <dbReference type="Proteomes" id="UP000037931"/>
    </source>
</evidence>